<organism evidence="1">
    <name type="scientific">marine sediment metagenome</name>
    <dbReference type="NCBI Taxonomy" id="412755"/>
    <lineage>
        <taxon>unclassified sequences</taxon>
        <taxon>metagenomes</taxon>
        <taxon>ecological metagenomes</taxon>
    </lineage>
</organism>
<comment type="caution">
    <text evidence="1">The sequence shown here is derived from an EMBL/GenBank/DDBJ whole genome shotgun (WGS) entry which is preliminary data.</text>
</comment>
<evidence type="ECO:0000313" key="1">
    <source>
        <dbReference type="EMBL" id="KKL95646.1"/>
    </source>
</evidence>
<sequence length="93" mass="10433">MDTDARGRIKVPEGLKTKGIISKDAPEIVQVVCLEDCVIEDALNRAGTLEFEEDYKYSMTPPEAETLIQTGKFHAWNIGRWRIPGKSRDSKPA</sequence>
<name>A0A0F9GY60_9ZZZZ</name>
<accession>A0A0F9GY60</accession>
<gene>
    <name evidence="1" type="ORF">LCGC14_1852530</name>
</gene>
<dbReference type="EMBL" id="LAZR01018624">
    <property type="protein sequence ID" value="KKL95646.1"/>
    <property type="molecule type" value="Genomic_DNA"/>
</dbReference>
<reference evidence="1" key="1">
    <citation type="journal article" date="2015" name="Nature">
        <title>Complex archaea that bridge the gap between prokaryotes and eukaryotes.</title>
        <authorList>
            <person name="Spang A."/>
            <person name="Saw J.H."/>
            <person name="Jorgensen S.L."/>
            <person name="Zaremba-Niedzwiedzka K."/>
            <person name="Martijn J."/>
            <person name="Lind A.E."/>
            <person name="van Eijk R."/>
            <person name="Schleper C."/>
            <person name="Guy L."/>
            <person name="Ettema T.J."/>
        </authorList>
    </citation>
    <scope>NUCLEOTIDE SEQUENCE</scope>
</reference>
<protein>
    <submittedName>
        <fullName evidence="1">Uncharacterized protein</fullName>
    </submittedName>
</protein>
<proteinExistence type="predicted"/>
<dbReference type="AlphaFoldDB" id="A0A0F9GY60"/>